<dbReference type="GO" id="GO:0015031">
    <property type="term" value="P:protein transport"/>
    <property type="evidence" value="ECO:0007669"/>
    <property type="project" value="UniProtKB-KW"/>
</dbReference>
<evidence type="ECO:0000256" key="5">
    <source>
        <dbReference type="ARBA" id="ARBA00022927"/>
    </source>
</evidence>
<dbReference type="GO" id="GO:0044781">
    <property type="term" value="P:bacterial-type flagellum organization"/>
    <property type="evidence" value="ECO:0007669"/>
    <property type="project" value="UniProtKB-KW"/>
</dbReference>
<dbReference type="EMBL" id="KM886865">
    <property type="protein sequence ID" value="AJA34055.1"/>
    <property type="molecule type" value="Genomic_DNA"/>
</dbReference>
<evidence type="ECO:0000256" key="1">
    <source>
        <dbReference type="ARBA" id="ARBA00003041"/>
    </source>
</evidence>
<proteinExistence type="inferred from homology"/>
<comment type="function">
    <text evidence="1">Needed for flagellar regrowth and assembly.</text>
</comment>
<evidence type="ECO:0000256" key="4">
    <source>
        <dbReference type="ARBA" id="ARBA00022795"/>
    </source>
</evidence>
<gene>
    <name evidence="9" type="primary">fliH</name>
</gene>
<sequence>MQLSNKNLVKSNAISSSKETRKIITKMPEVRKISNTETNLGQIGNQQRESLEVLKNTIIESAKVEANKIRDTAYTAGEKEGFEKGYQDGKNEGQKVADGIIEKAQQAYQDVATDISLYEHDKRKELFKFAVEMAEVILKHRIDEDANELLALVEPIFFKLEKPDQTFIIHANERYHDLIVEKMEEKRSEVSRLRYTIINDSKMGLYEINIESSDSLETFDLENELKKYVASIEESTNEL</sequence>
<keyword evidence="3" id="KW-0813">Transport</keyword>
<accession>A0A0A7RFT1</accession>
<dbReference type="PANTHER" id="PTHR34982">
    <property type="entry name" value="YOP PROTEINS TRANSLOCATION PROTEIN L"/>
    <property type="match status" value="1"/>
</dbReference>
<evidence type="ECO:0000256" key="6">
    <source>
        <dbReference type="ARBA" id="ARBA00023225"/>
    </source>
</evidence>
<feature type="compositionally biased region" description="Polar residues" evidence="7">
    <location>
        <begin position="1"/>
        <end position="17"/>
    </location>
</feature>
<evidence type="ECO:0000259" key="8">
    <source>
        <dbReference type="Pfam" id="PF02108"/>
    </source>
</evidence>
<feature type="region of interest" description="Disordered" evidence="7">
    <location>
        <begin position="1"/>
        <end position="20"/>
    </location>
</feature>
<organism evidence="9">
    <name type="scientific">Liquorilactobacillus hordei</name>
    <dbReference type="NCBI Taxonomy" id="468911"/>
    <lineage>
        <taxon>Bacteria</taxon>
        <taxon>Bacillati</taxon>
        <taxon>Bacillota</taxon>
        <taxon>Bacilli</taxon>
        <taxon>Lactobacillales</taxon>
        <taxon>Lactobacillaceae</taxon>
        <taxon>Liquorilactobacillus</taxon>
    </lineage>
</organism>
<keyword evidence="9" id="KW-0282">Flagellum</keyword>
<keyword evidence="9" id="KW-0966">Cell projection</keyword>
<keyword evidence="9" id="KW-0969">Cilium</keyword>
<comment type="similarity">
    <text evidence="2">Belongs to the FliH family.</text>
</comment>
<evidence type="ECO:0000256" key="2">
    <source>
        <dbReference type="ARBA" id="ARBA00006602"/>
    </source>
</evidence>
<feature type="domain" description="Flagellar assembly protein FliH/Type III secretion system HrpE" evidence="8">
    <location>
        <begin position="101"/>
        <end position="215"/>
    </location>
</feature>
<dbReference type="GO" id="GO:0005829">
    <property type="term" value="C:cytosol"/>
    <property type="evidence" value="ECO:0007669"/>
    <property type="project" value="TreeGrafter"/>
</dbReference>
<protein>
    <submittedName>
        <fullName evidence="9">Flagellar assembly protein FliH</fullName>
    </submittedName>
</protein>
<dbReference type="AlphaFoldDB" id="A0A0A7RFT1"/>
<reference evidence="9" key="1">
    <citation type="journal article" date="2014" name="Appl. Environ. Microbiol.">
        <title>Detection and genomic characterization of motility in Lactobacillus curvatus: confirmation of motility in a species outside the Lactobacillus salivarius clade.</title>
        <authorList>
            <person name="Cousin F.J."/>
            <person name="Lynch S.M."/>
            <person name="Harris H.M."/>
            <person name="McCann A."/>
            <person name="Lynch D.B."/>
            <person name="Neville B.A."/>
            <person name="Irisawa T."/>
            <person name="Okada S."/>
            <person name="Endo A."/>
            <person name="O'Toole P.W."/>
        </authorList>
    </citation>
    <scope>NUCLEOTIDE SEQUENCE</scope>
    <source>
        <strain evidence="9">DSM 19519</strain>
    </source>
</reference>
<dbReference type="PANTHER" id="PTHR34982:SF1">
    <property type="entry name" value="FLAGELLAR ASSEMBLY PROTEIN FLIH"/>
    <property type="match status" value="1"/>
</dbReference>
<evidence type="ECO:0000313" key="9">
    <source>
        <dbReference type="EMBL" id="AJA34055.1"/>
    </source>
</evidence>
<dbReference type="InterPro" id="IPR018035">
    <property type="entry name" value="Flagellar_FliH/T3SS_HrpE"/>
</dbReference>
<keyword evidence="4" id="KW-1005">Bacterial flagellum biogenesis</keyword>
<keyword evidence="6" id="KW-1006">Bacterial flagellum protein export</keyword>
<keyword evidence="5" id="KW-0653">Protein transport</keyword>
<dbReference type="InterPro" id="IPR051472">
    <property type="entry name" value="T3SS_Stator/FliH"/>
</dbReference>
<dbReference type="Pfam" id="PF02108">
    <property type="entry name" value="FliH"/>
    <property type="match status" value="1"/>
</dbReference>
<evidence type="ECO:0000256" key="7">
    <source>
        <dbReference type="SAM" id="MobiDB-lite"/>
    </source>
</evidence>
<name>A0A0A7RFT1_9LACO</name>
<evidence type="ECO:0000256" key="3">
    <source>
        <dbReference type="ARBA" id="ARBA00022448"/>
    </source>
</evidence>